<dbReference type="AlphaFoldDB" id="A0A1T1GQ84"/>
<dbReference type="PROSITE" id="PS50893">
    <property type="entry name" value="ABC_TRANSPORTER_2"/>
    <property type="match status" value="1"/>
</dbReference>
<dbReference type="PANTHER" id="PTHR42939:SF1">
    <property type="entry name" value="ABC TRANSPORTER ATP-BINDING PROTEIN ALBC-RELATED"/>
    <property type="match status" value="1"/>
</dbReference>
<evidence type="ECO:0000256" key="1">
    <source>
        <dbReference type="ARBA" id="ARBA00022448"/>
    </source>
</evidence>
<dbReference type="InterPro" id="IPR027417">
    <property type="entry name" value="P-loop_NTPase"/>
</dbReference>
<dbReference type="Gene3D" id="3.40.50.300">
    <property type="entry name" value="P-loop containing nucleotide triphosphate hydrolases"/>
    <property type="match status" value="1"/>
</dbReference>
<dbReference type="SUPFAM" id="SSF52540">
    <property type="entry name" value="P-loop containing nucleoside triphosphate hydrolases"/>
    <property type="match status" value="1"/>
</dbReference>
<organism evidence="5 6">
    <name type="scientific">Acinetobacter amyesii</name>
    <dbReference type="NCBI Taxonomy" id="2942470"/>
    <lineage>
        <taxon>Bacteria</taxon>
        <taxon>Pseudomonadati</taxon>
        <taxon>Pseudomonadota</taxon>
        <taxon>Gammaproteobacteria</taxon>
        <taxon>Moraxellales</taxon>
        <taxon>Moraxellaceae</taxon>
        <taxon>Acinetobacter</taxon>
    </lineage>
</organism>
<evidence type="ECO:0000259" key="4">
    <source>
        <dbReference type="PROSITE" id="PS50893"/>
    </source>
</evidence>
<dbReference type="EMBL" id="MVKX01000012">
    <property type="protein sequence ID" value="OOV79759.1"/>
    <property type="molecule type" value="Genomic_DNA"/>
</dbReference>
<evidence type="ECO:0000256" key="3">
    <source>
        <dbReference type="ARBA" id="ARBA00022840"/>
    </source>
</evidence>
<proteinExistence type="predicted"/>
<evidence type="ECO:0000313" key="6">
    <source>
        <dbReference type="Proteomes" id="UP000191160"/>
    </source>
</evidence>
<dbReference type="InterPro" id="IPR003439">
    <property type="entry name" value="ABC_transporter-like_ATP-bd"/>
</dbReference>
<evidence type="ECO:0000313" key="5">
    <source>
        <dbReference type="EMBL" id="OOV79759.1"/>
    </source>
</evidence>
<evidence type="ECO:0000256" key="2">
    <source>
        <dbReference type="ARBA" id="ARBA00022741"/>
    </source>
</evidence>
<dbReference type="InterPro" id="IPR003593">
    <property type="entry name" value="AAA+_ATPase"/>
</dbReference>
<protein>
    <recommendedName>
        <fullName evidence="4">ABC transporter domain-containing protein</fullName>
    </recommendedName>
</protein>
<accession>A0A1T1GQ84</accession>
<dbReference type="GO" id="GO:0005524">
    <property type="term" value="F:ATP binding"/>
    <property type="evidence" value="ECO:0007669"/>
    <property type="project" value="UniProtKB-KW"/>
</dbReference>
<feature type="domain" description="ABC transporter" evidence="4">
    <location>
        <begin position="4"/>
        <end position="212"/>
    </location>
</feature>
<dbReference type="SMART" id="SM00382">
    <property type="entry name" value="AAA"/>
    <property type="match status" value="1"/>
</dbReference>
<gene>
    <name evidence="5" type="ORF">B1202_15255</name>
</gene>
<keyword evidence="3" id="KW-0067">ATP-binding</keyword>
<dbReference type="GO" id="GO:0016887">
    <property type="term" value="F:ATP hydrolysis activity"/>
    <property type="evidence" value="ECO:0007669"/>
    <property type="project" value="InterPro"/>
</dbReference>
<comment type="caution">
    <text evidence="5">The sequence shown here is derived from an EMBL/GenBank/DDBJ whole genome shotgun (WGS) entry which is preliminary data.</text>
</comment>
<dbReference type="InterPro" id="IPR051782">
    <property type="entry name" value="ABC_Transporter_VariousFunc"/>
</dbReference>
<keyword evidence="2" id="KW-0547">Nucleotide-binding</keyword>
<dbReference type="PANTHER" id="PTHR42939">
    <property type="entry name" value="ABC TRANSPORTER ATP-BINDING PROTEIN ALBC-RELATED"/>
    <property type="match status" value="1"/>
</dbReference>
<keyword evidence="6" id="KW-1185">Reference proteome</keyword>
<dbReference type="Proteomes" id="UP000191160">
    <property type="component" value="Unassembled WGS sequence"/>
</dbReference>
<name>A0A1T1GQ84_9GAMM</name>
<dbReference type="Pfam" id="PF00005">
    <property type="entry name" value="ABC_tran"/>
    <property type="match status" value="1"/>
</dbReference>
<keyword evidence="1" id="KW-0813">Transport</keyword>
<reference evidence="5 6" key="1">
    <citation type="submission" date="2017-02" db="EMBL/GenBank/DDBJ databases">
        <title>Acinetobacter sp. ANC 4945, whole genome shotgun sequencing project.</title>
        <authorList>
            <person name="Radolfova-Krizova L."/>
            <person name="Al Atrouni A."/>
            <person name="Nemec A."/>
        </authorList>
    </citation>
    <scope>NUCLEOTIDE SEQUENCE [LARGE SCALE GENOMIC DNA]</scope>
    <source>
        <strain evidence="5 6">ANC 4945</strain>
    </source>
</reference>
<sequence>MVSLRLQQLSKSFAGKCIFSNLNLELSEFGIVAVVAENGAGKSTLLAMIAGMLDFDAGNILINDQQYAPYNNEYKKLVAYVPDKSPIYDFLQGQEFLNLISDIRGIAYEQYQIFIEKFKLENYLATPFADMSFGTTKKFLLVAALMTSAPLLILDEPSNGLDQNALAELTSILLQQSQTKLILLSCHDPIFRDSLAAKIIELDRLKSNEQAA</sequence>